<accession>A0A383AFH2</accession>
<organism evidence="1">
    <name type="scientific">marine metagenome</name>
    <dbReference type="NCBI Taxonomy" id="408172"/>
    <lineage>
        <taxon>unclassified sequences</taxon>
        <taxon>metagenomes</taxon>
        <taxon>ecological metagenomes</taxon>
    </lineage>
</organism>
<name>A0A383AFH2_9ZZZZ</name>
<sequence length="78" mass="8470">ATLVIIFSLSKFSNSFPKQELRKGVSIDVTPLKSISTVKPFTSSGDINSNTFAPSSIEAQFCPIVCSSKTRKVTKNPF</sequence>
<feature type="non-terminal residue" evidence="1">
    <location>
        <position position="1"/>
    </location>
</feature>
<protein>
    <submittedName>
        <fullName evidence="1">Uncharacterized protein</fullName>
    </submittedName>
</protein>
<gene>
    <name evidence="1" type="ORF">METZ01_LOCUS458799</name>
</gene>
<proteinExistence type="predicted"/>
<reference evidence="1" key="1">
    <citation type="submission" date="2018-05" db="EMBL/GenBank/DDBJ databases">
        <authorList>
            <person name="Lanie J.A."/>
            <person name="Ng W.-L."/>
            <person name="Kazmierczak K.M."/>
            <person name="Andrzejewski T.M."/>
            <person name="Davidsen T.M."/>
            <person name="Wayne K.J."/>
            <person name="Tettelin H."/>
            <person name="Glass J.I."/>
            <person name="Rusch D."/>
            <person name="Podicherti R."/>
            <person name="Tsui H.-C.T."/>
            <person name="Winkler M.E."/>
        </authorList>
    </citation>
    <scope>NUCLEOTIDE SEQUENCE</scope>
</reference>
<evidence type="ECO:0000313" key="1">
    <source>
        <dbReference type="EMBL" id="SVE05945.1"/>
    </source>
</evidence>
<dbReference type="EMBL" id="UINC01191343">
    <property type="protein sequence ID" value="SVE05945.1"/>
    <property type="molecule type" value="Genomic_DNA"/>
</dbReference>
<dbReference type="AlphaFoldDB" id="A0A383AFH2"/>